<evidence type="ECO:0000313" key="8">
    <source>
        <dbReference type="EMBL" id="KAK7959408.1"/>
    </source>
</evidence>
<dbReference type="Proteomes" id="UP001391051">
    <property type="component" value="Unassembled WGS sequence"/>
</dbReference>
<proteinExistence type="predicted"/>
<dbReference type="GeneID" id="92073546"/>
<keyword evidence="3 6" id="KW-1133">Transmembrane helix</keyword>
<dbReference type="RefSeq" id="XP_066703111.1">
    <property type="nucleotide sequence ID" value="XM_066840484.1"/>
</dbReference>
<feature type="region of interest" description="Disordered" evidence="5">
    <location>
        <begin position="241"/>
        <end position="309"/>
    </location>
</feature>
<sequence length="309" mass="31807">MFKTSSSRLLRLLLLAAVAESANVCTYEGGWSLRLDAQFCPINAPINCGNGIQLRCCPNGLTCTGEGDFGGNWCCKEGEDCRTPAQANPKCPDPTWTLWGGDGTLKNGGWCCQPGDNGFYRGKVDAVGCTAAGVRNLPTGYHFAKTVSTVACVAPTSSATSSTASATPTSVGDADSDSNKTSSSSLSGGAIAGIVVGAMCGMGLIAGIFALAWYRKKRARNSEAAAAVAAAAAGGAYSPPGQAPPGMAQQDGASTYYGTGVQQQPPYSPYHDGSAKQHPLSSPQDTTSELGGVQRHEMGSGRPEYHEME</sequence>
<feature type="signal peptide" evidence="7">
    <location>
        <begin position="1"/>
        <end position="21"/>
    </location>
</feature>
<evidence type="ECO:0000256" key="2">
    <source>
        <dbReference type="ARBA" id="ARBA00022692"/>
    </source>
</evidence>
<comment type="caution">
    <text evidence="8">The sequence shown here is derived from an EMBL/GenBank/DDBJ whole genome shotgun (WGS) entry which is preliminary data.</text>
</comment>
<evidence type="ECO:0000313" key="9">
    <source>
        <dbReference type="Proteomes" id="UP001391051"/>
    </source>
</evidence>
<evidence type="ECO:0000256" key="3">
    <source>
        <dbReference type="ARBA" id="ARBA00022989"/>
    </source>
</evidence>
<evidence type="ECO:0000256" key="1">
    <source>
        <dbReference type="ARBA" id="ARBA00004167"/>
    </source>
</evidence>
<dbReference type="InterPro" id="IPR051694">
    <property type="entry name" value="Immunoregulatory_rcpt-like"/>
</dbReference>
<feature type="chain" id="PRO_5046502393" evidence="7">
    <location>
        <begin position="22"/>
        <end position="309"/>
    </location>
</feature>
<keyword evidence="4 6" id="KW-0472">Membrane</keyword>
<feature type="compositionally biased region" description="Basic and acidic residues" evidence="5">
    <location>
        <begin position="294"/>
        <end position="309"/>
    </location>
</feature>
<organism evidence="8 9">
    <name type="scientific">Apiospora aurea</name>
    <dbReference type="NCBI Taxonomy" id="335848"/>
    <lineage>
        <taxon>Eukaryota</taxon>
        <taxon>Fungi</taxon>
        <taxon>Dikarya</taxon>
        <taxon>Ascomycota</taxon>
        <taxon>Pezizomycotina</taxon>
        <taxon>Sordariomycetes</taxon>
        <taxon>Xylariomycetidae</taxon>
        <taxon>Amphisphaeriales</taxon>
        <taxon>Apiosporaceae</taxon>
        <taxon>Apiospora</taxon>
    </lineage>
</organism>
<dbReference type="EMBL" id="JAQQWE010000003">
    <property type="protein sequence ID" value="KAK7959408.1"/>
    <property type="molecule type" value="Genomic_DNA"/>
</dbReference>
<evidence type="ECO:0000256" key="5">
    <source>
        <dbReference type="SAM" id="MobiDB-lite"/>
    </source>
</evidence>
<gene>
    <name evidence="8" type="ORF">PG986_004262</name>
</gene>
<keyword evidence="9" id="KW-1185">Reference proteome</keyword>
<dbReference type="PANTHER" id="PTHR15549">
    <property type="entry name" value="PAIRED IMMUNOGLOBULIN-LIKE TYPE 2 RECEPTOR"/>
    <property type="match status" value="1"/>
</dbReference>
<feature type="compositionally biased region" description="Polar residues" evidence="5">
    <location>
        <begin position="279"/>
        <end position="289"/>
    </location>
</feature>
<reference evidence="8 9" key="1">
    <citation type="submission" date="2023-01" db="EMBL/GenBank/DDBJ databases">
        <title>Analysis of 21 Apiospora genomes using comparative genomics revels a genus with tremendous synthesis potential of carbohydrate active enzymes and secondary metabolites.</title>
        <authorList>
            <person name="Sorensen T."/>
        </authorList>
    </citation>
    <scope>NUCLEOTIDE SEQUENCE [LARGE SCALE GENOMIC DNA]</scope>
    <source>
        <strain evidence="8 9">CBS 24483</strain>
    </source>
</reference>
<keyword evidence="7" id="KW-0732">Signal</keyword>
<feature type="region of interest" description="Disordered" evidence="5">
    <location>
        <begin position="159"/>
        <end position="185"/>
    </location>
</feature>
<name>A0ABR1QMB2_9PEZI</name>
<keyword evidence="2 6" id="KW-0812">Transmembrane</keyword>
<comment type="subcellular location">
    <subcellularLocation>
        <location evidence="1">Membrane</location>
        <topology evidence="1">Single-pass membrane protein</topology>
    </subcellularLocation>
</comment>
<evidence type="ECO:0000256" key="6">
    <source>
        <dbReference type="SAM" id="Phobius"/>
    </source>
</evidence>
<accession>A0ABR1QMB2</accession>
<feature type="compositionally biased region" description="Low complexity" evidence="5">
    <location>
        <begin position="241"/>
        <end position="253"/>
    </location>
</feature>
<feature type="transmembrane region" description="Helical" evidence="6">
    <location>
        <begin position="190"/>
        <end position="214"/>
    </location>
</feature>
<protein>
    <submittedName>
        <fullName evidence="8">Uncharacterized protein</fullName>
    </submittedName>
</protein>
<dbReference type="PANTHER" id="PTHR15549:SF26">
    <property type="entry name" value="AXIAL BUDDING PATTERN PROTEIN 2-RELATED"/>
    <property type="match status" value="1"/>
</dbReference>
<evidence type="ECO:0000256" key="4">
    <source>
        <dbReference type="ARBA" id="ARBA00023136"/>
    </source>
</evidence>
<evidence type="ECO:0000256" key="7">
    <source>
        <dbReference type="SAM" id="SignalP"/>
    </source>
</evidence>
<feature type="compositionally biased region" description="Polar residues" evidence="5">
    <location>
        <begin position="256"/>
        <end position="265"/>
    </location>
</feature>